<dbReference type="InterPro" id="IPR036397">
    <property type="entry name" value="RNaseH_sf"/>
</dbReference>
<dbReference type="GO" id="GO:0003677">
    <property type="term" value="F:DNA binding"/>
    <property type="evidence" value="ECO:0007669"/>
    <property type="project" value="UniProtKB-KW"/>
</dbReference>
<keyword evidence="5" id="KW-0255">Endonuclease</keyword>
<organism evidence="12">
    <name type="scientific">marine sediment metagenome</name>
    <dbReference type="NCBI Taxonomy" id="412755"/>
    <lineage>
        <taxon>unclassified sequences</taxon>
        <taxon>metagenomes</taxon>
        <taxon>ecological metagenomes</taxon>
    </lineage>
</organism>
<dbReference type="AlphaFoldDB" id="X1NL36"/>
<keyword evidence="9" id="KW-0238">DNA-binding</keyword>
<keyword evidence="4" id="KW-0479">Metal-binding</keyword>
<dbReference type="SUPFAM" id="SSF53098">
    <property type="entry name" value="Ribonuclease H-like"/>
    <property type="match status" value="1"/>
</dbReference>
<keyword evidence="3" id="KW-0540">Nuclease</keyword>
<dbReference type="CDD" id="cd16962">
    <property type="entry name" value="RuvC"/>
    <property type="match status" value="1"/>
</dbReference>
<protein>
    <submittedName>
        <fullName evidence="12">Uncharacterized protein</fullName>
    </submittedName>
</protein>
<dbReference type="InterPro" id="IPR012337">
    <property type="entry name" value="RNaseH-like_sf"/>
</dbReference>
<dbReference type="EMBL" id="BARV01021021">
    <property type="protein sequence ID" value="GAI19399.1"/>
    <property type="molecule type" value="Genomic_DNA"/>
</dbReference>
<dbReference type="GO" id="GO:0006281">
    <property type="term" value="P:DNA repair"/>
    <property type="evidence" value="ECO:0007669"/>
    <property type="project" value="UniProtKB-KW"/>
</dbReference>
<keyword evidence="7" id="KW-0378">Hydrolase</keyword>
<evidence type="ECO:0000256" key="4">
    <source>
        <dbReference type="ARBA" id="ARBA00022723"/>
    </source>
</evidence>
<dbReference type="FunFam" id="3.30.420.10:FF:000002">
    <property type="entry name" value="Crossover junction endodeoxyribonuclease RuvC"/>
    <property type="match status" value="1"/>
</dbReference>
<keyword evidence="11" id="KW-0234">DNA repair</keyword>
<evidence type="ECO:0000256" key="9">
    <source>
        <dbReference type="ARBA" id="ARBA00023125"/>
    </source>
</evidence>
<dbReference type="GO" id="GO:0006310">
    <property type="term" value="P:DNA recombination"/>
    <property type="evidence" value="ECO:0007669"/>
    <property type="project" value="UniProtKB-KW"/>
</dbReference>
<keyword evidence="10" id="KW-0233">DNA recombination</keyword>
<sequence length="168" mass="18155">MIILGIDPGTVTMGYGIIEAGDEEITMVDCDALSAPERSPIGERLSYMYHRLLEIMSRYQPDAVATEQPFMAKNVKAALAVGRAQTIAILAAAEKGIPTYEYTPAQVKQRVTNYGASSKEQVQEMVRLQLGLAEVPQPSDAADALAVALCHLHETHLDSLLAKQGGEK</sequence>
<name>X1NL36_9ZZZZ</name>
<keyword evidence="6" id="KW-0227">DNA damage</keyword>
<dbReference type="Gene3D" id="3.30.420.10">
    <property type="entry name" value="Ribonuclease H-like superfamily/Ribonuclease H"/>
    <property type="match status" value="1"/>
</dbReference>
<dbReference type="PANTHER" id="PTHR30194:SF3">
    <property type="entry name" value="CROSSOVER JUNCTION ENDODEOXYRIBONUCLEASE RUVC"/>
    <property type="match status" value="1"/>
</dbReference>
<comment type="similarity">
    <text evidence="1">Belongs to the RuvC family.</text>
</comment>
<dbReference type="PANTHER" id="PTHR30194">
    <property type="entry name" value="CROSSOVER JUNCTION ENDODEOXYRIBONUCLEASE RUVC"/>
    <property type="match status" value="1"/>
</dbReference>
<evidence type="ECO:0000256" key="7">
    <source>
        <dbReference type="ARBA" id="ARBA00022801"/>
    </source>
</evidence>
<evidence type="ECO:0000256" key="3">
    <source>
        <dbReference type="ARBA" id="ARBA00022722"/>
    </source>
</evidence>
<proteinExistence type="inferred from homology"/>
<dbReference type="Pfam" id="PF02075">
    <property type="entry name" value="RuvC"/>
    <property type="match status" value="1"/>
</dbReference>
<keyword evidence="2" id="KW-0963">Cytoplasm</keyword>
<comment type="caution">
    <text evidence="12">The sequence shown here is derived from an EMBL/GenBank/DDBJ whole genome shotgun (WGS) entry which is preliminary data.</text>
</comment>
<gene>
    <name evidence="12" type="ORF">S06H3_34929</name>
</gene>
<dbReference type="NCBIfam" id="NF000711">
    <property type="entry name" value="PRK00039.2-1"/>
    <property type="match status" value="1"/>
</dbReference>
<dbReference type="PRINTS" id="PR00696">
    <property type="entry name" value="RSOLVASERUVC"/>
</dbReference>
<dbReference type="HAMAP" id="MF_00034">
    <property type="entry name" value="RuvC"/>
    <property type="match status" value="1"/>
</dbReference>
<evidence type="ECO:0000256" key="6">
    <source>
        <dbReference type="ARBA" id="ARBA00022763"/>
    </source>
</evidence>
<evidence type="ECO:0000256" key="8">
    <source>
        <dbReference type="ARBA" id="ARBA00022842"/>
    </source>
</evidence>
<keyword evidence="8" id="KW-0460">Magnesium</keyword>
<evidence type="ECO:0000256" key="1">
    <source>
        <dbReference type="ARBA" id="ARBA00009518"/>
    </source>
</evidence>
<dbReference type="GO" id="GO:0016787">
    <property type="term" value="F:hydrolase activity"/>
    <property type="evidence" value="ECO:0007669"/>
    <property type="project" value="UniProtKB-KW"/>
</dbReference>
<reference evidence="12" key="1">
    <citation type="journal article" date="2014" name="Front. Microbiol.">
        <title>High frequency of phylogenetically diverse reductive dehalogenase-homologous genes in deep subseafloor sedimentary metagenomes.</title>
        <authorList>
            <person name="Kawai M."/>
            <person name="Futagami T."/>
            <person name="Toyoda A."/>
            <person name="Takaki Y."/>
            <person name="Nishi S."/>
            <person name="Hori S."/>
            <person name="Arai W."/>
            <person name="Tsubouchi T."/>
            <person name="Morono Y."/>
            <person name="Uchiyama I."/>
            <person name="Ito T."/>
            <person name="Fujiyama A."/>
            <person name="Inagaki F."/>
            <person name="Takami H."/>
        </authorList>
    </citation>
    <scope>NUCLEOTIDE SEQUENCE</scope>
    <source>
        <strain evidence="12">Expedition CK06-06</strain>
    </source>
</reference>
<dbReference type="NCBIfam" id="TIGR00228">
    <property type="entry name" value="ruvC"/>
    <property type="match status" value="1"/>
</dbReference>
<dbReference type="GO" id="GO:0004520">
    <property type="term" value="F:DNA endonuclease activity"/>
    <property type="evidence" value="ECO:0007669"/>
    <property type="project" value="InterPro"/>
</dbReference>
<feature type="non-terminal residue" evidence="12">
    <location>
        <position position="168"/>
    </location>
</feature>
<evidence type="ECO:0000256" key="11">
    <source>
        <dbReference type="ARBA" id="ARBA00023204"/>
    </source>
</evidence>
<evidence type="ECO:0000256" key="10">
    <source>
        <dbReference type="ARBA" id="ARBA00023172"/>
    </source>
</evidence>
<dbReference type="GO" id="GO:0046872">
    <property type="term" value="F:metal ion binding"/>
    <property type="evidence" value="ECO:0007669"/>
    <property type="project" value="UniProtKB-KW"/>
</dbReference>
<dbReference type="InterPro" id="IPR002176">
    <property type="entry name" value="X-over_junc_endoDNase_RuvC"/>
</dbReference>
<evidence type="ECO:0000256" key="2">
    <source>
        <dbReference type="ARBA" id="ARBA00022490"/>
    </source>
</evidence>
<evidence type="ECO:0000313" key="12">
    <source>
        <dbReference type="EMBL" id="GAI19399.1"/>
    </source>
</evidence>
<evidence type="ECO:0000256" key="5">
    <source>
        <dbReference type="ARBA" id="ARBA00022759"/>
    </source>
</evidence>
<accession>X1NL36</accession>